<dbReference type="Pfam" id="PF13692">
    <property type="entry name" value="Glyco_trans_1_4"/>
    <property type="match status" value="1"/>
</dbReference>
<dbReference type="Pfam" id="PF13439">
    <property type="entry name" value="Glyco_transf_4"/>
    <property type="match status" value="1"/>
</dbReference>
<name>A0ABU6HFT0_9RHOB</name>
<keyword evidence="3" id="KW-1185">Reference proteome</keyword>
<dbReference type="RefSeq" id="WP_326297034.1">
    <property type="nucleotide sequence ID" value="NZ_JAYLLH010000009.1"/>
</dbReference>
<organism evidence="2 3">
    <name type="scientific">Mesobacterium hydrothermale</name>
    <dbReference type="NCBI Taxonomy" id="3111907"/>
    <lineage>
        <taxon>Bacteria</taxon>
        <taxon>Pseudomonadati</taxon>
        <taxon>Pseudomonadota</taxon>
        <taxon>Alphaproteobacteria</taxon>
        <taxon>Rhodobacterales</taxon>
        <taxon>Roseobacteraceae</taxon>
        <taxon>Mesobacterium</taxon>
    </lineage>
</organism>
<gene>
    <name evidence="2" type="ORF">VK792_08480</name>
</gene>
<dbReference type="CDD" id="cd03801">
    <property type="entry name" value="GT4_PimA-like"/>
    <property type="match status" value="1"/>
</dbReference>
<evidence type="ECO:0000313" key="2">
    <source>
        <dbReference type="EMBL" id="MEC3861318.1"/>
    </source>
</evidence>
<dbReference type="InterPro" id="IPR028098">
    <property type="entry name" value="Glyco_trans_4-like_N"/>
</dbReference>
<evidence type="ECO:0000313" key="3">
    <source>
        <dbReference type="Proteomes" id="UP001348149"/>
    </source>
</evidence>
<sequence length="391" mass="43755">MTGQAPLKIAYLCDESPLNRQFYSGGNTRIYDSLRRHGAEVTVLNTGWHMAEPLRRLVKRLPMALEMRARWRLHLLLSRLISRGVRAELANGRYDVLFGTYAFHAMSHVTPPYPMVTAFTSDAMPTPYKRSEIGESFGSFFKPARLLDNWMLRQETRVINGIDLALWPSDWLRDSANRFYGMDPKKSFTVPWGANVADPGADTAPPILTEGGPLKFLLIGRDWFAKGGPMVAETVRLLRARGIDARLTVIGCHPPQDHLSDAITVLGLLDKSVPDQLAQFDAALRGAHFIMQPSFESYGFAFCEASAYGLPSLCLRVGGVPVWDGVNGHALPMGSGPVEFADLAASYVSRPDAYETLRRTSRQEYETRLNWDAWATRTLELLAERVAQLRR</sequence>
<proteinExistence type="predicted"/>
<protein>
    <submittedName>
        <fullName evidence="2">Glycosyltransferase family 4 protein</fullName>
        <ecNumber evidence="2">2.4.-.-</ecNumber>
    </submittedName>
</protein>
<dbReference type="Proteomes" id="UP001348149">
    <property type="component" value="Unassembled WGS sequence"/>
</dbReference>
<reference evidence="2 3" key="1">
    <citation type="submission" date="2024-01" db="EMBL/GenBank/DDBJ databases">
        <title>Mesobacterium rodlantinim sp. nov., isolated from shallow sea hydrothermal systems off Kueishantao Island.</title>
        <authorList>
            <person name="Su Z."/>
            <person name="Tang K."/>
        </authorList>
    </citation>
    <scope>NUCLEOTIDE SEQUENCE [LARGE SCALE GENOMIC DNA]</scope>
    <source>
        <strain evidence="2 3">TK19101</strain>
    </source>
</reference>
<dbReference type="PANTHER" id="PTHR45947:SF3">
    <property type="entry name" value="SULFOQUINOVOSYL TRANSFERASE SQD2"/>
    <property type="match status" value="1"/>
</dbReference>
<keyword evidence="2" id="KW-0808">Transferase</keyword>
<dbReference type="InterPro" id="IPR050194">
    <property type="entry name" value="Glycosyltransferase_grp1"/>
</dbReference>
<dbReference type="EMBL" id="JAYLLH010000009">
    <property type="protein sequence ID" value="MEC3861318.1"/>
    <property type="molecule type" value="Genomic_DNA"/>
</dbReference>
<dbReference type="EC" id="2.4.-.-" evidence="2"/>
<comment type="caution">
    <text evidence="2">The sequence shown here is derived from an EMBL/GenBank/DDBJ whole genome shotgun (WGS) entry which is preliminary data.</text>
</comment>
<dbReference type="GO" id="GO:0016757">
    <property type="term" value="F:glycosyltransferase activity"/>
    <property type="evidence" value="ECO:0007669"/>
    <property type="project" value="UniProtKB-KW"/>
</dbReference>
<dbReference type="Gene3D" id="3.40.50.2000">
    <property type="entry name" value="Glycogen Phosphorylase B"/>
    <property type="match status" value="2"/>
</dbReference>
<accession>A0ABU6HFT0</accession>
<dbReference type="SUPFAM" id="SSF53756">
    <property type="entry name" value="UDP-Glycosyltransferase/glycogen phosphorylase"/>
    <property type="match status" value="1"/>
</dbReference>
<keyword evidence="2" id="KW-0328">Glycosyltransferase</keyword>
<evidence type="ECO:0000259" key="1">
    <source>
        <dbReference type="Pfam" id="PF13439"/>
    </source>
</evidence>
<dbReference type="PANTHER" id="PTHR45947">
    <property type="entry name" value="SULFOQUINOVOSYL TRANSFERASE SQD2"/>
    <property type="match status" value="1"/>
</dbReference>
<feature type="domain" description="Glycosyltransferase subfamily 4-like N-terminal" evidence="1">
    <location>
        <begin position="32"/>
        <end position="196"/>
    </location>
</feature>